<evidence type="ECO:0000313" key="3">
    <source>
        <dbReference type="Proteomes" id="UP000484875"/>
    </source>
</evidence>
<sequence length="150" mass="16121">MRGIGWIYLPAGARLLCPLLLGLPGTLGVVLGSWVICLFYLYPDDLVRSIAGGLSSGVAPYLVYVLAIRVFGMQPSLGNLTSRRLLLLIPVFGVASPLMHHLWFWLHGDTVNLAQGLLVMAVGDMAGALVVIYALKFALAIFMPATGARR</sequence>
<comment type="caution">
    <text evidence="2">The sequence shown here is derived from an EMBL/GenBank/DDBJ whole genome shotgun (WGS) entry which is preliminary data.</text>
</comment>
<accession>A0A845HC43</accession>
<organism evidence="2 3">
    <name type="scientific">Duganella vulcania</name>
    <dbReference type="NCBI Taxonomy" id="2692166"/>
    <lineage>
        <taxon>Bacteria</taxon>
        <taxon>Pseudomonadati</taxon>
        <taxon>Pseudomonadota</taxon>
        <taxon>Betaproteobacteria</taxon>
        <taxon>Burkholderiales</taxon>
        <taxon>Oxalobacteraceae</taxon>
        <taxon>Telluria group</taxon>
        <taxon>Duganella</taxon>
    </lineage>
</organism>
<evidence type="ECO:0000256" key="1">
    <source>
        <dbReference type="SAM" id="Phobius"/>
    </source>
</evidence>
<keyword evidence="1" id="KW-0812">Transmembrane</keyword>
<proteinExistence type="predicted"/>
<name>A0A845HC43_9BURK</name>
<keyword evidence="1" id="KW-1133">Transmembrane helix</keyword>
<dbReference type="Proteomes" id="UP000484875">
    <property type="component" value="Unassembled WGS sequence"/>
</dbReference>
<feature type="transmembrane region" description="Helical" evidence="1">
    <location>
        <begin position="118"/>
        <end position="142"/>
    </location>
</feature>
<feature type="transmembrane region" description="Helical" evidence="1">
    <location>
        <begin position="54"/>
        <end position="73"/>
    </location>
</feature>
<reference evidence="2 3" key="1">
    <citation type="submission" date="2019-12" db="EMBL/GenBank/DDBJ databases">
        <title>Novel species isolated from a subtropical stream in China.</title>
        <authorList>
            <person name="Lu H."/>
        </authorList>
    </citation>
    <scope>NUCLEOTIDE SEQUENCE [LARGE SCALE GENOMIC DNA]</scope>
    <source>
        <strain evidence="2 3">FT107W</strain>
    </source>
</reference>
<feature type="transmembrane region" description="Helical" evidence="1">
    <location>
        <begin position="85"/>
        <end position="106"/>
    </location>
</feature>
<feature type="transmembrane region" description="Helical" evidence="1">
    <location>
        <begin position="20"/>
        <end position="42"/>
    </location>
</feature>
<keyword evidence="1" id="KW-0472">Membrane</keyword>
<gene>
    <name evidence="2" type="ORF">GTP81_05545</name>
</gene>
<protein>
    <submittedName>
        <fullName evidence="2">Uncharacterized protein</fullName>
    </submittedName>
</protein>
<keyword evidence="3" id="KW-1185">Reference proteome</keyword>
<dbReference type="AlphaFoldDB" id="A0A845HC43"/>
<dbReference type="EMBL" id="WWCV01000006">
    <property type="protein sequence ID" value="MYN16208.1"/>
    <property type="molecule type" value="Genomic_DNA"/>
</dbReference>
<evidence type="ECO:0000313" key="2">
    <source>
        <dbReference type="EMBL" id="MYN16208.1"/>
    </source>
</evidence>